<comment type="caution">
    <text evidence="2">The sequence shown here is derived from an EMBL/GenBank/DDBJ whole genome shotgun (WGS) entry which is preliminary data.</text>
</comment>
<dbReference type="PATRIC" id="fig|1184387.3.peg.2072"/>
<name>A0A101HL99_9BACT</name>
<accession>A0A101HL99</accession>
<organism evidence="2 3">
    <name type="scientific">Mesotoga prima</name>
    <dbReference type="NCBI Taxonomy" id="1184387"/>
    <lineage>
        <taxon>Bacteria</taxon>
        <taxon>Thermotogati</taxon>
        <taxon>Thermotogota</taxon>
        <taxon>Thermotogae</taxon>
        <taxon>Kosmotogales</taxon>
        <taxon>Kosmotogaceae</taxon>
        <taxon>Mesotoga</taxon>
    </lineage>
</organism>
<dbReference type="EMBL" id="LGGP01000326">
    <property type="protein sequence ID" value="KUK78920.1"/>
    <property type="molecule type" value="Genomic_DNA"/>
</dbReference>
<evidence type="ECO:0000313" key="3">
    <source>
        <dbReference type="Proteomes" id="UP000054092"/>
    </source>
</evidence>
<keyword evidence="1" id="KW-1133">Transmembrane helix</keyword>
<keyword evidence="1" id="KW-0812">Transmembrane</keyword>
<evidence type="ECO:0000313" key="2">
    <source>
        <dbReference type="EMBL" id="KUK78920.1"/>
    </source>
</evidence>
<dbReference type="AlphaFoldDB" id="A0A101HL99"/>
<gene>
    <name evidence="2" type="ORF">XD94_1580</name>
</gene>
<reference evidence="3" key="1">
    <citation type="journal article" date="2015" name="MBio">
        <title>Genome-Resolved Metagenomic Analysis Reveals Roles for Candidate Phyla and Other Microbial Community Members in Biogeochemical Transformations in Oil Reservoirs.</title>
        <authorList>
            <person name="Hu P."/>
            <person name="Tom L."/>
            <person name="Singh A."/>
            <person name="Thomas B.C."/>
            <person name="Baker B.J."/>
            <person name="Piceno Y.M."/>
            <person name="Andersen G.L."/>
            <person name="Banfield J.F."/>
        </authorList>
    </citation>
    <scope>NUCLEOTIDE SEQUENCE [LARGE SCALE GENOMIC DNA]</scope>
</reference>
<protein>
    <submittedName>
        <fullName evidence="2">Uncharacterized protein</fullName>
    </submittedName>
</protein>
<keyword evidence="1" id="KW-0472">Membrane</keyword>
<sequence>MSIDSIRSQNKGFVLPVALILMAFSVTTLFAVGLMVQRTSNRLNSYSLLSDLRVTTNNLVEAATMVLASKWRTAEFDSSWDGYDEFKGFVSSRGGFEGTLWAELLSSLGNNENWWLLNNDSDFAAILGDAAFNDYSSKGAVVNLTDGKYSIVSWAKKGDVKRYSYGLATTESMTGKAALIFGETDRVFHEITTYIPNQGGPNATETIQGFGDLINGSATVVGTVTVSATDINLEQVFQYGLEANNVVPAYDDYNYTKTASDADLVFASILDQHLEWLDSLTRVATLTFPSPTLPVISEDHLIPVEPMDASAKDFTISFPTVNEIGPDDAGYFDLSYKDSKGEVFTIRIHEAEYQINLIIYGNLKVGNKTSDALKLSSVNGKYSITVVNGDIQINTHLIYGDFYVNLDEALKQGGVAMNQPIMTWSKVKELLGDFANRTDDDYLSLKTIGGDINVTYLIGNNGKATHGVRTVSGDLAAFPSGGSGGGFYFPELNDVVGVNNSTGHRAGQLFVFGSITARDFGTESQLSNIDNFFVSSPRSTMVEDTDMKRLVLIGLRAW</sequence>
<proteinExistence type="predicted"/>
<feature type="transmembrane region" description="Helical" evidence="1">
    <location>
        <begin position="12"/>
        <end position="36"/>
    </location>
</feature>
<dbReference type="Proteomes" id="UP000054092">
    <property type="component" value="Unassembled WGS sequence"/>
</dbReference>
<evidence type="ECO:0000256" key="1">
    <source>
        <dbReference type="SAM" id="Phobius"/>
    </source>
</evidence>